<evidence type="ECO:0000259" key="2">
    <source>
        <dbReference type="Pfam" id="PF25397"/>
    </source>
</evidence>
<feature type="transmembrane region" description="Helical" evidence="1">
    <location>
        <begin position="99"/>
        <end position="117"/>
    </location>
</feature>
<dbReference type="EMBL" id="JASCZI010000033">
    <property type="protein sequence ID" value="MED6107320.1"/>
    <property type="molecule type" value="Genomic_DNA"/>
</dbReference>
<keyword evidence="1" id="KW-0812">Transmembrane</keyword>
<protein>
    <recommendedName>
        <fullName evidence="2">DUF7887 domain-containing protein</fullName>
    </recommendedName>
</protein>
<dbReference type="PANTHER" id="PTHR38389">
    <property type="entry name" value="DNA-DIRECTED RNA POLYMERASE SUBUNIT BETA"/>
    <property type="match status" value="1"/>
</dbReference>
<accession>A0ABU6Q647</accession>
<reference evidence="3 4" key="1">
    <citation type="journal article" date="2023" name="Plants (Basel)">
        <title>Bridging the Gap: Combining Genomics and Transcriptomics Approaches to Understand Stylosanthes scabra, an Orphan Legume from the Brazilian Caatinga.</title>
        <authorList>
            <person name="Ferreira-Neto J.R.C."/>
            <person name="da Silva M.D."/>
            <person name="Binneck E."/>
            <person name="de Melo N.F."/>
            <person name="da Silva R.H."/>
            <person name="de Melo A.L.T.M."/>
            <person name="Pandolfi V."/>
            <person name="Bustamante F.O."/>
            <person name="Brasileiro-Vidal A.C."/>
            <person name="Benko-Iseppon A.M."/>
        </authorList>
    </citation>
    <scope>NUCLEOTIDE SEQUENCE [LARGE SCALE GENOMIC DNA]</scope>
    <source>
        <tissue evidence="3">Leaves</tissue>
    </source>
</reference>
<feature type="domain" description="DUF7887" evidence="2">
    <location>
        <begin position="57"/>
        <end position="116"/>
    </location>
</feature>
<proteinExistence type="predicted"/>
<name>A0ABU6Q647_9FABA</name>
<feature type="transmembrane region" description="Helical" evidence="1">
    <location>
        <begin position="61"/>
        <end position="79"/>
    </location>
</feature>
<sequence>MVVVGVRSFGVIFCSGCCSLLPATKSRRKFGTTTLAKRDEVQEKSKSEKRSFFSLKISKSFLARTAIGVFGLGFIDAGYSGDWSRTGVITTQNEDLLRIAAFLVVPLCIFLIVSLPVDSDSYT</sequence>
<dbReference type="PANTHER" id="PTHR38389:SF1">
    <property type="entry name" value="DNA-DIRECTED RNA POLYMERASE SUBUNIT BETA"/>
    <property type="match status" value="1"/>
</dbReference>
<keyword evidence="1" id="KW-1133">Transmembrane helix</keyword>
<comment type="caution">
    <text evidence="3">The sequence shown here is derived from an EMBL/GenBank/DDBJ whole genome shotgun (WGS) entry which is preliminary data.</text>
</comment>
<dbReference type="Pfam" id="PF25397">
    <property type="entry name" value="DUF7887"/>
    <property type="match status" value="1"/>
</dbReference>
<dbReference type="Proteomes" id="UP001341840">
    <property type="component" value="Unassembled WGS sequence"/>
</dbReference>
<evidence type="ECO:0000313" key="4">
    <source>
        <dbReference type="Proteomes" id="UP001341840"/>
    </source>
</evidence>
<gene>
    <name evidence="3" type="ORF">PIB30_012972</name>
</gene>
<evidence type="ECO:0000256" key="1">
    <source>
        <dbReference type="SAM" id="Phobius"/>
    </source>
</evidence>
<keyword evidence="1" id="KW-0472">Membrane</keyword>
<keyword evidence="4" id="KW-1185">Reference proteome</keyword>
<organism evidence="3 4">
    <name type="scientific">Stylosanthes scabra</name>
    <dbReference type="NCBI Taxonomy" id="79078"/>
    <lineage>
        <taxon>Eukaryota</taxon>
        <taxon>Viridiplantae</taxon>
        <taxon>Streptophyta</taxon>
        <taxon>Embryophyta</taxon>
        <taxon>Tracheophyta</taxon>
        <taxon>Spermatophyta</taxon>
        <taxon>Magnoliopsida</taxon>
        <taxon>eudicotyledons</taxon>
        <taxon>Gunneridae</taxon>
        <taxon>Pentapetalae</taxon>
        <taxon>rosids</taxon>
        <taxon>fabids</taxon>
        <taxon>Fabales</taxon>
        <taxon>Fabaceae</taxon>
        <taxon>Papilionoideae</taxon>
        <taxon>50 kb inversion clade</taxon>
        <taxon>dalbergioids sensu lato</taxon>
        <taxon>Dalbergieae</taxon>
        <taxon>Pterocarpus clade</taxon>
        <taxon>Stylosanthes</taxon>
    </lineage>
</organism>
<dbReference type="InterPro" id="IPR057209">
    <property type="entry name" value="DUF7887"/>
</dbReference>
<evidence type="ECO:0000313" key="3">
    <source>
        <dbReference type="EMBL" id="MED6107320.1"/>
    </source>
</evidence>